<dbReference type="PANTHER" id="PTHR45586:SF16">
    <property type="entry name" value="DOMAIN PROTEIN, PUTATIVE-RELATED"/>
    <property type="match status" value="1"/>
</dbReference>
<dbReference type="SMART" id="SM00028">
    <property type="entry name" value="TPR"/>
    <property type="match status" value="5"/>
</dbReference>
<sequence>MSASKLKTFFFFLAALGCSSCVPALADTPSTDAPKLPAGHPVLPEGHPKMTHPDMTLFELISSGIAVHRGEFDYAYAALTDAAKKEKNAQIAAYAWEAAVASRNSSRLLEAADLWLTLDPNSEMALQTKLADAVDRNDKEDMAKALAAMDAALGANAKSDTQSNKPSKSEKAAKNKPQEPGAWLARVMRVFARTQKQGMDTFGELVAPYVEKYGNRPDVLMSLAQLKLASGNGPQACRIARDAIRKTPDDTQLTGEAADVCWGTDTRATRKLLTDFLKRNPNDPYIRLILGRVEQRLGRRDAALAALDRAMKHPKKDPKLFFNAGQLAADCANPVLAEKYYKSYIETLREESPEIDLSRLDVWLQLGNAALMQNAPARAAEYFSELTTGPFASQARLREALCLTDTGKVEEARRILQEARSTLPLDAPMFWGAEAKLLLEQNRPDEAYGVMLDAVKAFPNEPEILYEAAMIAEETGHSDKAHETLEHLLALNPNHVQANNALGYLLVEENTDLEKARELLERAYNAAPLDPFILDSMGWLCFREGKLKAAYEFTQASLKRLYDPEVELHLIAILASANRTAEAQRSLESFVKRNGITPEAAQAAETFKLTLPKEKDAAGNSNRAFMRSPAEALK</sequence>
<keyword evidence="7" id="KW-1185">Reference proteome</keyword>
<keyword evidence="5" id="KW-0732">Signal</keyword>
<dbReference type="PROSITE" id="PS51257">
    <property type="entry name" value="PROKAR_LIPOPROTEIN"/>
    <property type="match status" value="1"/>
</dbReference>
<dbReference type="InterPro" id="IPR011990">
    <property type="entry name" value="TPR-like_helical_dom_sf"/>
</dbReference>
<dbReference type="Pfam" id="PF14559">
    <property type="entry name" value="TPR_19"/>
    <property type="match status" value="1"/>
</dbReference>
<evidence type="ECO:0000256" key="1">
    <source>
        <dbReference type="ARBA" id="ARBA00022737"/>
    </source>
</evidence>
<proteinExistence type="predicted"/>
<feature type="region of interest" description="Disordered" evidence="4">
    <location>
        <begin position="155"/>
        <end position="179"/>
    </location>
</feature>
<feature type="compositionally biased region" description="Basic and acidic residues" evidence="4">
    <location>
        <begin position="167"/>
        <end position="177"/>
    </location>
</feature>
<dbReference type="InterPro" id="IPR019734">
    <property type="entry name" value="TPR_rpt"/>
</dbReference>
<protein>
    <submittedName>
        <fullName evidence="6">Tetratricopeptide repeat protein</fullName>
    </submittedName>
</protein>
<evidence type="ECO:0000256" key="4">
    <source>
        <dbReference type="SAM" id="MobiDB-lite"/>
    </source>
</evidence>
<feature type="signal peptide" evidence="5">
    <location>
        <begin position="1"/>
        <end position="26"/>
    </location>
</feature>
<name>A0ABS2DNM2_9BURK</name>
<feature type="region of interest" description="Disordered" evidence="4">
    <location>
        <begin position="612"/>
        <end position="634"/>
    </location>
</feature>
<accession>A0ABS2DNM2</accession>
<dbReference type="RefSeq" id="WP_205101385.1">
    <property type="nucleotide sequence ID" value="NZ_JACJJC010000001.1"/>
</dbReference>
<dbReference type="Pfam" id="PF13432">
    <property type="entry name" value="TPR_16"/>
    <property type="match status" value="2"/>
</dbReference>
<dbReference type="Gene3D" id="1.25.40.10">
    <property type="entry name" value="Tetratricopeptide repeat domain"/>
    <property type="match status" value="2"/>
</dbReference>
<dbReference type="SUPFAM" id="SSF48452">
    <property type="entry name" value="TPR-like"/>
    <property type="match status" value="2"/>
</dbReference>
<dbReference type="PROSITE" id="PS50005">
    <property type="entry name" value="TPR"/>
    <property type="match status" value="1"/>
</dbReference>
<dbReference type="EMBL" id="JACJJC010000001">
    <property type="protein sequence ID" value="MBM6702992.1"/>
    <property type="molecule type" value="Genomic_DNA"/>
</dbReference>
<feature type="repeat" description="TPR" evidence="3">
    <location>
        <begin position="462"/>
        <end position="495"/>
    </location>
</feature>
<evidence type="ECO:0000256" key="5">
    <source>
        <dbReference type="SAM" id="SignalP"/>
    </source>
</evidence>
<organism evidence="6 7">
    <name type="scientific">Sutterella massiliensis</name>
    <dbReference type="NCBI Taxonomy" id="1816689"/>
    <lineage>
        <taxon>Bacteria</taxon>
        <taxon>Pseudomonadati</taxon>
        <taxon>Pseudomonadota</taxon>
        <taxon>Betaproteobacteria</taxon>
        <taxon>Burkholderiales</taxon>
        <taxon>Sutterellaceae</taxon>
        <taxon>Sutterella</taxon>
    </lineage>
</organism>
<dbReference type="PANTHER" id="PTHR45586">
    <property type="entry name" value="TPR REPEAT-CONTAINING PROTEIN PA4667"/>
    <property type="match status" value="1"/>
</dbReference>
<gene>
    <name evidence="6" type="ORF">H6A60_00490</name>
</gene>
<evidence type="ECO:0000256" key="3">
    <source>
        <dbReference type="PROSITE-ProRule" id="PRU00339"/>
    </source>
</evidence>
<comment type="caution">
    <text evidence="6">The sequence shown here is derived from an EMBL/GenBank/DDBJ whole genome shotgun (WGS) entry which is preliminary data.</text>
</comment>
<feature type="chain" id="PRO_5046188177" evidence="5">
    <location>
        <begin position="27"/>
        <end position="634"/>
    </location>
</feature>
<keyword evidence="2 3" id="KW-0802">TPR repeat</keyword>
<dbReference type="InterPro" id="IPR051012">
    <property type="entry name" value="CellSynth/LPSAsmb/PSIAsmb"/>
</dbReference>
<keyword evidence="1" id="KW-0677">Repeat</keyword>
<reference evidence="6 7" key="1">
    <citation type="journal article" date="2021" name="Sci. Rep.">
        <title>The distribution of antibiotic resistance genes in chicken gut microbiota commensals.</title>
        <authorList>
            <person name="Juricova H."/>
            <person name="Matiasovicova J."/>
            <person name="Kubasova T."/>
            <person name="Cejkova D."/>
            <person name="Rychlik I."/>
        </authorList>
    </citation>
    <scope>NUCLEOTIDE SEQUENCE [LARGE SCALE GENOMIC DNA]</scope>
    <source>
        <strain evidence="6 7">An829</strain>
    </source>
</reference>
<evidence type="ECO:0000313" key="6">
    <source>
        <dbReference type="EMBL" id="MBM6702992.1"/>
    </source>
</evidence>
<evidence type="ECO:0000313" key="7">
    <source>
        <dbReference type="Proteomes" id="UP000715095"/>
    </source>
</evidence>
<dbReference type="Proteomes" id="UP000715095">
    <property type="component" value="Unassembled WGS sequence"/>
</dbReference>
<evidence type="ECO:0000256" key="2">
    <source>
        <dbReference type="ARBA" id="ARBA00022803"/>
    </source>
</evidence>